<accession>A0ABW0NE69</accession>
<feature type="domain" description="TRAM" evidence="9">
    <location>
        <begin position="396"/>
        <end position="468"/>
    </location>
</feature>
<feature type="binding site" evidence="8">
    <location>
        <position position="21"/>
    </location>
    <ligand>
        <name>[4Fe-4S] cluster</name>
        <dbReference type="ChEBI" id="CHEBI:49883"/>
        <label>1</label>
    </ligand>
</feature>
<dbReference type="SFLD" id="SFLDF00274">
    <property type="entry name" value="ribosomal_protein_S12_methylth"/>
    <property type="match status" value="1"/>
</dbReference>
<comment type="subcellular location">
    <subcellularLocation>
        <location evidence="8">Cytoplasm</location>
    </subcellularLocation>
</comment>
<evidence type="ECO:0000313" key="12">
    <source>
        <dbReference type="EMBL" id="MFC5497542.1"/>
    </source>
</evidence>
<protein>
    <recommendedName>
        <fullName evidence="8">Ribosomal protein uS12 methylthiotransferase RimO</fullName>
        <shortName evidence="8">uS12 MTTase</shortName>
        <shortName evidence="8">uS12 methylthiotransferase</shortName>
        <ecNumber evidence="8">2.8.4.4</ecNumber>
    </recommendedName>
    <alternativeName>
        <fullName evidence="8">Ribosomal protein uS12 (aspartate-C(3))-methylthiotransferase</fullName>
    </alternativeName>
    <alternativeName>
        <fullName evidence="8">Ribosome maturation factor RimO</fullName>
    </alternativeName>
</protein>
<comment type="cofactor">
    <cofactor evidence="8">
        <name>[4Fe-4S] cluster</name>
        <dbReference type="ChEBI" id="CHEBI:49883"/>
    </cofactor>
    <text evidence="8">Binds 2 [4Fe-4S] clusters. One cluster is coordinated with 3 cysteines and an exchangeable S-adenosyl-L-methionine.</text>
</comment>
<dbReference type="PROSITE" id="PS01278">
    <property type="entry name" value="MTTASE_RADICAL"/>
    <property type="match status" value="1"/>
</dbReference>
<dbReference type="SMART" id="SM00729">
    <property type="entry name" value="Elp3"/>
    <property type="match status" value="1"/>
</dbReference>
<dbReference type="EC" id="2.8.4.4" evidence="8"/>
<comment type="function">
    <text evidence="8">Catalyzes the methylthiolation of an aspartic acid residue of ribosomal protein uS12.</text>
</comment>
<dbReference type="InterPro" id="IPR007197">
    <property type="entry name" value="rSAM"/>
</dbReference>
<feature type="domain" description="MTTase N-terminal" evidence="10">
    <location>
        <begin position="12"/>
        <end position="127"/>
    </location>
</feature>
<evidence type="ECO:0000256" key="2">
    <source>
        <dbReference type="ARBA" id="ARBA00022490"/>
    </source>
</evidence>
<dbReference type="SFLD" id="SFLDG01082">
    <property type="entry name" value="B12-binding_domain_containing"/>
    <property type="match status" value="1"/>
</dbReference>
<reference evidence="13" key="1">
    <citation type="journal article" date="2019" name="Int. J. Syst. Evol. Microbiol.">
        <title>The Global Catalogue of Microorganisms (GCM) 10K type strain sequencing project: providing services to taxonomists for standard genome sequencing and annotation.</title>
        <authorList>
            <consortium name="The Broad Institute Genomics Platform"/>
            <consortium name="The Broad Institute Genome Sequencing Center for Infectious Disease"/>
            <person name="Wu L."/>
            <person name="Ma J."/>
        </authorList>
    </citation>
    <scope>NUCLEOTIDE SEQUENCE [LARGE SCALE GENOMIC DNA]</scope>
    <source>
        <strain evidence="13">CCUG 57401</strain>
    </source>
</reference>
<evidence type="ECO:0000259" key="10">
    <source>
        <dbReference type="PROSITE" id="PS51449"/>
    </source>
</evidence>
<gene>
    <name evidence="8 12" type="primary">rimO</name>
    <name evidence="12" type="ORF">ACFPOE_08355</name>
</gene>
<comment type="caution">
    <text evidence="12">The sequence shown here is derived from an EMBL/GenBank/DDBJ whole genome shotgun (WGS) entry which is preliminary data.</text>
</comment>
<dbReference type="PROSITE" id="PS51918">
    <property type="entry name" value="RADICAL_SAM"/>
    <property type="match status" value="1"/>
</dbReference>
<comment type="similarity">
    <text evidence="8">Belongs to the methylthiotransferase family. RimO subfamily.</text>
</comment>
<dbReference type="InterPro" id="IPR006638">
    <property type="entry name" value="Elp3/MiaA/NifB-like_rSAM"/>
</dbReference>
<evidence type="ECO:0000256" key="1">
    <source>
        <dbReference type="ARBA" id="ARBA00022485"/>
    </source>
</evidence>
<dbReference type="Gene3D" id="3.80.30.20">
    <property type="entry name" value="tm_1862 like domain"/>
    <property type="match status" value="1"/>
</dbReference>
<dbReference type="InterPro" id="IPR020612">
    <property type="entry name" value="Methylthiotransferase_CS"/>
</dbReference>
<dbReference type="InterPro" id="IPR038135">
    <property type="entry name" value="Methylthiotransferase_N_sf"/>
</dbReference>
<dbReference type="GO" id="GO:0005840">
    <property type="term" value="C:ribosome"/>
    <property type="evidence" value="ECO:0007669"/>
    <property type="project" value="UniProtKB-KW"/>
</dbReference>
<evidence type="ECO:0000256" key="8">
    <source>
        <dbReference type="HAMAP-Rule" id="MF_01865"/>
    </source>
</evidence>
<feature type="binding site" evidence="8">
    <location>
        <position position="57"/>
    </location>
    <ligand>
        <name>[4Fe-4S] cluster</name>
        <dbReference type="ChEBI" id="CHEBI:49883"/>
        <label>1</label>
    </ligand>
</feature>
<dbReference type="InterPro" id="IPR013848">
    <property type="entry name" value="Methylthiotransferase_N"/>
</dbReference>
<dbReference type="Gene3D" id="3.40.50.12160">
    <property type="entry name" value="Methylthiotransferase, N-terminal domain"/>
    <property type="match status" value="1"/>
</dbReference>
<dbReference type="Proteomes" id="UP001596037">
    <property type="component" value="Unassembled WGS sequence"/>
</dbReference>
<sequence length="468" mass="51004">MSEVLSPATKIPKIGFVSLGCPKALTDSELILTQLSAEGYQTSKTFEGADLVIVNTCGFIDDAVKESLDTIGEALAGNGRVIVTGCLGAKAGDDGGNLVRQMHPSVLAVTGPHATQEVMDAVHANLPKPHDPFIDLLPDPARNSFGVAGIKLTPRHYAYLKISEGCNHRCTFCIIPSMRGDLVSRPIGDVLKEAQALFEGGVKELLVVSQDTSAYGVDVKYRTGFYEGRPIRTRMLELVQALGEIAEPYGAWVRLHYVYPYPSVDEVIPLMATGKVLPYLDVPLQHSHPDVLRRMKRPASGEKNLERIQRWRDTCPQIVVRSTFIAGFPGETEAEFQHLLDFVREAQIDRAGCFAYSPVKGAAANDIPGMLAQEVREERRARFMAVAEQVSADKLRQRIGATMQVLVDSAPALGRKGGVGRSYADAPEIDGTVRLLPPEKISKQLKVGEFTRARIVDTQGHDLVAVPI</sequence>
<dbReference type="NCBIfam" id="TIGR00089">
    <property type="entry name" value="MiaB/RimO family radical SAM methylthiotransferase"/>
    <property type="match status" value="1"/>
</dbReference>
<dbReference type="Gene3D" id="2.40.50.140">
    <property type="entry name" value="Nucleic acid-binding proteins"/>
    <property type="match status" value="1"/>
</dbReference>
<keyword evidence="7 8" id="KW-0411">Iron-sulfur</keyword>
<organism evidence="12 13">
    <name type="scientific">Caenimonas terrae</name>
    <dbReference type="NCBI Taxonomy" id="696074"/>
    <lineage>
        <taxon>Bacteria</taxon>
        <taxon>Pseudomonadati</taxon>
        <taxon>Pseudomonadota</taxon>
        <taxon>Betaproteobacteria</taxon>
        <taxon>Burkholderiales</taxon>
        <taxon>Comamonadaceae</taxon>
        <taxon>Caenimonas</taxon>
    </lineage>
</organism>
<feature type="binding site" evidence="8">
    <location>
        <position position="166"/>
    </location>
    <ligand>
        <name>[4Fe-4S] cluster</name>
        <dbReference type="ChEBI" id="CHEBI:49883"/>
        <label>2</label>
        <note>4Fe-4S-S-AdoMet</note>
    </ligand>
</feature>
<proteinExistence type="inferred from homology"/>
<keyword evidence="1 8" id="KW-0004">4Fe-4S</keyword>
<evidence type="ECO:0000259" key="11">
    <source>
        <dbReference type="PROSITE" id="PS51918"/>
    </source>
</evidence>
<dbReference type="InterPro" id="IPR058240">
    <property type="entry name" value="rSAM_sf"/>
</dbReference>
<feature type="binding site" evidence="8">
    <location>
        <position position="173"/>
    </location>
    <ligand>
        <name>[4Fe-4S] cluster</name>
        <dbReference type="ChEBI" id="CHEBI:49883"/>
        <label>2</label>
        <note>4Fe-4S-S-AdoMet</note>
    </ligand>
</feature>
<evidence type="ECO:0000259" key="9">
    <source>
        <dbReference type="PROSITE" id="PS50926"/>
    </source>
</evidence>
<evidence type="ECO:0000313" key="13">
    <source>
        <dbReference type="Proteomes" id="UP001596037"/>
    </source>
</evidence>
<dbReference type="InterPro" id="IPR023404">
    <property type="entry name" value="rSAM_horseshoe"/>
</dbReference>
<evidence type="ECO:0000256" key="7">
    <source>
        <dbReference type="ARBA" id="ARBA00023014"/>
    </source>
</evidence>
<dbReference type="InterPro" id="IPR012340">
    <property type="entry name" value="NA-bd_OB-fold"/>
</dbReference>
<keyword evidence="13" id="KW-1185">Reference proteome</keyword>
<dbReference type="PANTHER" id="PTHR43837:SF1">
    <property type="entry name" value="RIBOSOMAL PROTEIN US12 METHYLTHIOTRANSFERASE RIMO"/>
    <property type="match status" value="1"/>
</dbReference>
<dbReference type="PROSITE" id="PS50926">
    <property type="entry name" value="TRAM"/>
    <property type="match status" value="1"/>
</dbReference>
<dbReference type="Pfam" id="PF18693">
    <property type="entry name" value="TRAM_2"/>
    <property type="match status" value="1"/>
</dbReference>
<dbReference type="InterPro" id="IPR002792">
    <property type="entry name" value="TRAM_dom"/>
</dbReference>
<dbReference type="PANTHER" id="PTHR43837">
    <property type="entry name" value="RIBOSOMAL PROTEIN S12 METHYLTHIOTRANSFERASE RIMO"/>
    <property type="match status" value="1"/>
</dbReference>
<dbReference type="Pfam" id="PF00919">
    <property type="entry name" value="UPF0004"/>
    <property type="match status" value="1"/>
</dbReference>
<evidence type="ECO:0000256" key="4">
    <source>
        <dbReference type="ARBA" id="ARBA00022691"/>
    </source>
</evidence>
<evidence type="ECO:0000256" key="6">
    <source>
        <dbReference type="ARBA" id="ARBA00023004"/>
    </source>
</evidence>
<keyword evidence="4 8" id="KW-0949">S-adenosyl-L-methionine</keyword>
<dbReference type="SFLD" id="SFLDS00029">
    <property type="entry name" value="Radical_SAM"/>
    <property type="match status" value="1"/>
</dbReference>
<comment type="catalytic activity">
    <reaction evidence="8">
        <text>L-aspartate(89)-[ribosomal protein uS12]-hydrogen + (sulfur carrier)-SH + AH2 + 2 S-adenosyl-L-methionine = 3-methylsulfanyl-L-aspartate(89)-[ribosomal protein uS12]-hydrogen + (sulfur carrier)-H + 5'-deoxyadenosine + L-methionine + A + S-adenosyl-L-homocysteine + 2 H(+)</text>
        <dbReference type="Rhea" id="RHEA:37087"/>
        <dbReference type="Rhea" id="RHEA-COMP:10460"/>
        <dbReference type="Rhea" id="RHEA-COMP:10461"/>
        <dbReference type="Rhea" id="RHEA-COMP:14737"/>
        <dbReference type="Rhea" id="RHEA-COMP:14739"/>
        <dbReference type="ChEBI" id="CHEBI:13193"/>
        <dbReference type="ChEBI" id="CHEBI:15378"/>
        <dbReference type="ChEBI" id="CHEBI:17319"/>
        <dbReference type="ChEBI" id="CHEBI:17499"/>
        <dbReference type="ChEBI" id="CHEBI:29917"/>
        <dbReference type="ChEBI" id="CHEBI:29961"/>
        <dbReference type="ChEBI" id="CHEBI:57844"/>
        <dbReference type="ChEBI" id="CHEBI:57856"/>
        <dbReference type="ChEBI" id="CHEBI:59789"/>
        <dbReference type="ChEBI" id="CHEBI:64428"/>
        <dbReference type="ChEBI" id="CHEBI:73599"/>
        <dbReference type="EC" id="2.8.4.4"/>
    </reaction>
</comment>
<keyword evidence="5 8" id="KW-0479">Metal-binding</keyword>
<dbReference type="SFLD" id="SFLDG01061">
    <property type="entry name" value="methylthiotransferase"/>
    <property type="match status" value="1"/>
</dbReference>
<dbReference type="InterPro" id="IPR005839">
    <property type="entry name" value="Methylthiotransferase"/>
</dbReference>
<evidence type="ECO:0000256" key="3">
    <source>
        <dbReference type="ARBA" id="ARBA00022679"/>
    </source>
</evidence>
<dbReference type="Pfam" id="PF04055">
    <property type="entry name" value="Radical_SAM"/>
    <property type="match status" value="1"/>
</dbReference>
<dbReference type="HAMAP" id="MF_01865">
    <property type="entry name" value="MTTase_RimO"/>
    <property type="match status" value="1"/>
</dbReference>
<keyword evidence="12" id="KW-0687">Ribonucleoprotein</keyword>
<dbReference type="EMBL" id="JBHSMF010000006">
    <property type="protein sequence ID" value="MFC5497542.1"/>
    <property type="molecule type" value="Genomic_DNA"/>
</dbReference>
<keyword evidence="12" id="KW-0689">Ribosomal protein</keyword>
<keyword evidence="6 8" id="KW-0408">Iron</keyword>
<feature type="binding site" evidence="8">
    <location>
        <position position="86"/>
    </location>
    <ligand>
        <name>[4Fe-4S] cluster</name>
        <dbReference type="ChEBI" id="CHEBI:49883"/>
        <label>1</label>
    </ligand>
</feature>
<dbReference type="CDD" id="cd01335">
    <property type="entry name" value="Radical_SAM"/>
    <property type="match status" value="1"/>
</dbReference>
<dbReference type="SUPFAM" id="SSF102114">
    <property type="entry name" value="Radical SAM enzymes"/>
    <property type="match status" value="1"/>
</dbReference>
<dbReference type="InterPro" id="IPR005840">
    <property type="entry name" value="Ribosomal_uS12_MeSTrfase_RimO"/>
</dbReference>
<feature type="binding site" evidence="8">
    <location>
        <position position="170"/>
    </location>
    <ligand>
        <name>[4Fe-4S] cluster</name>
        <dbReference type="ChEBI" id="CHEBI:49883"/>
        <label>2</label>
        <note>4Fe-4S-S-AdoMet</note>
    </ligand>
</feature>
<feature type="domain" description="Radical SAM core" evidence="11">
    <location>
        <begin position="152"/>
        <end position="393"/>
    </location>
</feature>
<dbReference type="RefSeq" id="WP_376849625.1">
    <property type="nucleotide sequence ID" value="NZ_JBHSMF010000006.1"/>
</dbReference>
<evidence type="ECO:0000256" key="5">
    <source>
        <dbReference type="ARBA" id="ARBA00022723"/>
    </source>
</evidence>
<dbReference type="GO" id="GO:0103039">
    <property type="term" value="F:protein methylthiotransferase activity"/>
    <property type="evidence" value="ECO:0007669"/>
    <property type="project" value="UniProtKB-EC"/>
</dbReference>
<dbReference type="PROSITE" id="PS51449">
    <property type="entry name" value="MTTASE_N"/>
    <property type="match status" value="1"/>
</dbReference>
<dbReference type="NCBIfam" id="TIGR01125">
    <property type="entry name" value="30S ribosomal protein S12 methylthiotransferase RimO"/>
    <property type="match status" value="1"/>
</dbReference>
<name>A0ABW0NE69_9BURK</name>
<keyword evidence="2 8" id="KW-0963">Cytoplasm</keyword>
<keyword evidence="3 8" id="KW-0808">Transferase</keyword>